<dbReference type="PANTHER" id="PTHR43692:SF1">
    <property type="entry name" value="UDP-N-ACETYLMURAMOYLALANINE--D-GLUTAMATE LIGASE"/>
    <property type="match status" value="1"/>
</dbReference>
<dbReference type="SUPFAM" id="SSF53244">
    <property type="entry name" value="MurD-like peptide ligases, peptide-binding domain"/>
    <property type="match status" value="1"/>
</dbReference>
<dbReference type="GO" id="GO:0005524">
    <property type="term" value="F:ATP binding"/>
    <property type="evidence" value="ECO:0007669"/>
    <property type="project" value="UniProtKB-KW"/>
</dbReference>
<dbReference type="Gene3D" id="3.90.190.20">
    <property type="entry name" value="Mur ligase, C-terminal domain"/>
    <property type="match status" value="1"/>
</dbReference>
<evidence type="ECO:0000256" key="2">
    <source>
        <dbReference type="ARBA" id="ARBA00004752"/>
    </source>
</evidence>
<dbReference type="RefSeq" id="WP_054198393.1">
    <property type="nucleotide sequence ID" value="NZ_DYWB01000019.1"/>
</dbReference>
<dbReference type="PATRIC" id="fig|35818.11.peg.1962"/>
<gene>
    <name evidence="8" type="primary">murD</name>
    <name evidence="8" type="ORF">HPU229334_09910</name>
</gene>
<dbReference type="InterPro" id="IPR013221">
    <property type="entry name" value="Mur_ligase_cen"/>
</dbReference>
<dbReference type="InterPro" id="IPR036565">
    <property type="entry name" value="Mur-like_cat_sf"/>
</dbReference>
<dbReference type="PANTHER" id="PTHR43692">
    <property type="entry name" value="UDP-N-ACETYLMURAMOYLALANINE--D-GLUTAMATE LIGASE"/>
    <property type="match status" value="1"/>
</dbReference>
<accession>A0A0N1EAN3</accession>
<dbReference type="EMBL" id="JNOC01000051">
    <property type="protein sequence ID" value="KPH55244.1"/>
    <property type="molecule type" value="Genomic_DNA"/>
</dbReference>
<dbReference type="GO" id="GO:0008764">
    <property type="term" value="F:UDP-N-acetylmuramoylalanine-D-glutamate ligase activity"/>
    <property type="evidence" value="ECO:0007669"/>
    <property type="project" value="UniProtKB-EC"/>
</dbReference>
<evidence type="ECO:0000256" key="3">
    <source>
        <dbReference type="ARBA" id="ARBA00022490"/>
    </source>
</evidence>
<evidence type="ECO:0000256" key="1">
    <source>
        <dbReference type="ARBA" id="ARBA00004496"/>
    </source>
</evidence>
<name>A0A0N1EAN3_9HELI</name>
<dbReference type="UniPathway" id="UPA00219"/>
<feature type="domain" description="Mur ligase central" evidence="7">
    <location>
        <begin position="93"/>
        <end position="205"/>
    </location>
</feature>
<protein>
    <submittedName>
        <fullName evidence="8">UDP-N-acetylmuramoyl-L-alanyl-D-glutamate synthetase</fullName>
        <ecNumber evidence="8">6.3.2.9</ecNumber>
    </submittedName>
</protein>
<keyword evidence="4 8" id="KW-0436">Ligase</keyword>
<comment type="pathway">
    <text evidence="2">Cell wall biogenesis; peptidoglycan biosynthesis.</text>
</comment>
<keyword evidence="5" id="KW-0547">Nucleotide-binding</keyword>
<dbReference type="GO" id="GO:0005737">
    <property type="term" value="C:cytoplasm"/>
    <property type="evidence" value="ECO:0007669"/>
    <property type="project" value="UniProtKB-SubCell"/>
</dbReference>
<evidence type="ECO:0000313" key="9">
    <source>
        <dbReference type="Proteomes" id="UP000037997"/>
    </source>
</evidence>
<comment type="caution">
    <text evidence="8">The sequence shown here is derived from an EMBL/GenBank/DDBJ whole genome shotgun (WGS) entry which is preliminary data.</text>
</comment>
<evidence type="ECO:0000313" key="8">
    <source>
        <dbReference type="EMBL" id="KPH55244.1"/>
    </source>
</evidence>
<comment type="subcellular location">
    <subcellularLocation>
        <location evidence="1">Cytoplasm</location>
    </subcellularLocation>
</comment>
<dbReference type="GO" id="GO:0008360">
    <property type="term" value="P:regulation of cell shape"/>
    <property type="evidence" value="ECO:0007669"/>
    <property type="project" value="InterPro"/>
</dbReference>
<evidence type="ECO:0000256" key="5">
    <source>
        <dbReference type="ARBA" id="ARBA00022741"/>
    </source>
</evidence>
<proteinExistence type="predicted"/>
<dbReference type="NCBIfam" id="TIGR01087">
    <property type="entry name" value="murD"/>
    <property type="match status" value="1"/>
</dbReference>
<evidence type="ECO:0000256" key="6">
    <source>
        <dbReference type="ARBA" id="ARBA00022840"/>
    </source>
</evidence>
<evidence type="ECO:0000256" key="4">
    <source>
        <dbReference type="ARBA" id="ARBA00022598"/>
    </source>
</evidence>
<keyword evidence="6" id="KW-0067">ATP-binding</keyword>
<dbReference type="EC" id="6.3.2.9" evidence="8"/>
<reference evidence="8 9" key="1">
    <citation type="submission" date="2014-06" db="EMBL/GenBank/DDBJ databases">
        <title>Helicobacter pullorum isolates in fresh chicken meat - phenotypic and genotypic features.</title>
        <authorList>
            <person name="Borges V."/>
            <person name="Santos A."/>
            <person name="Correia C.B."/>
            <person name="Saraiva M."/>
            <person name="Menard A."/>
            <person name="Vieira L."/>
            <person name="Sampaio D.A."/>
            <person name="Gomes J.P."/>
            <person name="Oleastro M."/>
        </authorList>
    </citation>
    <scope>NUCLEOTIDE SEQUENCE [LARGE SCALE GENOMIC DNA]</scope>
    <source>
        <strain evidence="8 9">229334/12</strain>
    </source>
</reference>
<dbReference type="STRING" id="35818.HPU229336_04325"/>
<dbReference type="Gene3D" id="3.40.1190.10">
    <property type="entry name" value="Mur-like, catalytic domain"/>
    <property type="match status" value="1"/>
</dbReference>
<dbReference type="InterPro" id="IPR005762">
    <property type="entry name" value="MurD"/>
</dbReference>
<dbReference type="Proteomes" id="UP000037997">
    <property type="component" value="Unassembled WGS sequence"/>
</dbReference>
<dbReference type="AlphaFoldDB" id="A0A0N1EAN3"/>
<dbReference type="InterPro" id="IPR036615">
    <property type="entry name" value="Mur_ligase_C_dom_sf"/>
</dbReference>
<sequence>MLILLGYGQTNKALAEKFAPCCIFDDSFTQISKDSYGNTLLPPNKLQETLQKYPQAQIITTPGIPPQNAMIKLTNPISEYDFFATKMPFSIWISGTNGKTTTTQMLTHLLKHKGAISGGNIGNPLANMDTNAPLWILETSSFTLHYTKIAKPNLYLLLPITQDHISWHGDYESYINDKLKPILTMQDKEIAILPKSLQSHPFCQKSLAKLFFYEDSQSLAREFFLEIPKIRFQEPFLLDALLALSATQVLFQQVDYDLLNSFKIGEHKIEEFWDNQNRLWVDDSKGTNLDATLEAIKRYKDKKIHLILGGDDKGADLTPLFEFMRLCQISLYAIGSNTQKLTHLAEKYQINHLPCYTLEVAVNEIKKHHNSQSIAMLSPAAASLDQFSSYKQRGEKFKTFVLNTP</sequence>
<organism evidence="8 9">
    <name type="scientific">Helicobacter pullorum</name>
    <dbReference type="NCBI Taxonomy" id="35818"/>
    <lineage>
        <taxon>Bacteria</taxon>
        <taxon>Pseudomonadati</taxon>
        <taxon>Campylobacterota</taxon>
        <taxon>Epsilonproteobacteria</taxon>
        <taxon>Campylobacterales</taxon>
        <taxon>Helicobacteraceae</taxon>
        <taxon>Helicobacter</taxon>
    </lineage>
</organism>
<dbReference type="Pfam" id="PF08245">
    <property type="entry name" value="Mur_ligase_M"/>
    <property type="match status" value="1"/>
</dbReference>
<dbReference type="GO" id="GO:0009252">
    <property type="term" value="P:peptidoglycan biosynthetic process"/>
    <property type="evidence" value="ECO:0007669"/>
    <property type="project" value="UniProtKB-UniPathway"/>
</dbReference>
<dbReference type="SUPFAM" id="SSF53623">
    <property type="entry name" value="MurD-like peptide ligases, catalytic domain"/>
    <property type="match status" value="1"/>
</dbReference>
<keyword evidence="3" id="KW-0963">Cytoplasm</keyword>
<dbReference type="GO" id="GO:0051301">
    <property type="term" value="P:cell division"/>
    <property type="evidence" value="ECO:0007669"/>
    <property type="project" value="InterPro"/>
</dbReference>
<evidence type="ECO:0000259" key="7">
    <source>
        <dbReference type="Pfam" id="PF08245"/>
    </source>
</evidence>